<dbReference type="SUPFAM" id="SSF51604">
    <property type="entry name" value="Enolase C-terminal domain-like"/>
    <property type="match status" value="1"/>
</dbReference>
<evidence type="ECO:0000256" key="5">
    <source>
        <dbReference type="PIRSR" id="PIRSR634603-1"/>
    </source>
</evidence>
<evidence type="ECO:0000313" key="10">
    <source>
        <dbReference type="EMBL" id="QDZ15992.1"/>
    </source>
</evidence>
<evidence type="ECO:0000256" key="3">
    <source>
        <dbReference type="ARBA" id="ARBA00022842"/>
    </source>
</evidence>
<dbReference type="AlphaFoldDB" id="A0A5B8M8Q6"/>
<feature type="binding site" evidence="6">
    <location>
        <position position="143"/>
    </location>
    <ligand>
        <name>substrate</name>
    </ligand>
</feature>
<dbReference type="Gene3D" id="3.20.20.120">
    <property type="entry name" value="Enolase-like C-terminal domain"/>
    <property type="match status" value="1"/>
</dbReference>
<keyword evidence="4 8" id="KW-0413">Isomerase</keyword>
<evidence type="ECO:0000256" key="1">
    <source>
        <dbReference type="ARBA" id="ARBA00008031"/>
    </source>
</evidence>
<dbReference type="Proteomes" id="UP000320216">
    <property type="component" value="Chromosome"/>
</dbReference>
<dbReference type="Gene3D" id="3.30.390.10">
    <property type="entry name" value="Enolase-like, N-terminal domain"/>
    <property type="match status" value="1"/>
</dbReference>
<sequence length="373" mass="38401">MVTSIAEVRLHRRPVPLVRPFVTAVRTATTIDAMLVEVVDSDGRSGWGEAPTSWRVTGESPQSVTAAVEGPLRDALLGMPLEPAAPLESAAVASLALERAVVRNSAARMAVDCAVYDLAAQGAGVPLRGLLGASSDRVRTDMTLSAVTKREDIEQLATTAAEHMGTGFGVLKVKVGAGGDDVAAMRAVRHAVGPGITLRADANQGWTPAQAVDVIRAWEDAGLAVELVEQPVQRDDIDGLAFVTANVGTTVLADESVWTSRDAREVIGRHAADMINIKLAKTGGIREAIAVRDLALDADVSVIVGCMMESHVGIAAAAAVAASVDAASGAPTAHDLDAGLWLSASPVLGGIHYDADTVRMPDGPGLGILGLAG</sequence>
<feature type="binding site" evidence="7">
    <location>
        <position position="229"/>
    </location>
    <ligand>
        <name>Mg(2+)</name>
        <dbReference type="ChEBI" id="CHEBI:18420"/>
    </ligand>
</feature>
<feature type="binding site" evidence="6">
    <location>
        <position position="335"/>
    </location>
    <ligand>
        <name>substrate</name>
    </ligand>
</feature>
<dbReference type="SFLD" id="SFLDS00001">
    <property type="entry name" value="Enolase"/>
    <property type="match status" value="1"/>
</dbReference>
<dbReference type="SFLD" id="SFLDG00180">
    <property type="entry name" value="muconate_cycloisomerase"/>
    <property type="match status" value="1"/>
</dbReference>
<feature type="binding site" evidence="6">
    <location>
        <position position="172"/>
    </location>
    <ligand>
        <name>substrate</name>
    </ligand>
</feature>
<feature type="binding site" evidence="6">
    <location>
        <position position="306"/>
    </location>
    <ligand>
        <name>substrate</name>
    </ligand>
</feature>
<feature type="active site" description="Proton acceptor; specific for (R)-substrate epimerization" evidence="5">
    <location>
        <position position="174"/>
    </location>
</feature>
<comment type="cofactor">
    <cofactor evidence="7 8">
        <name>Mg(2+)</name>
        <dbReference type="ChEBI" id="CHEBI:18420"/>
    </cofactor>
    <text evidence="7 8">Binds 1 Mg(2+) ion per subunit.</text>
</comment>
<feature type="binding site" evidence="7">
    <location>
        <position position="201"/>
    </location>
    <ligand>
        <name>Mg(2+)</name>
        <dbReference type="ChEBI" id="CHEBI:18420"/>
    </ligand>
</feature>
<protein>
    <recommendedName>
        <fullName evidence="8">Dipeptide epimerase</fullName>
        <ecNumber evidence="8">5.1.1.-</ecNumber>
    </recommendedName>
</protein>
<dbReference type="Pfam" id="PF13378">
    <property type="entry name" value="MR_MLE_C"/>
    <property type="match status" value="1"/>
</dbReference>
<comment type="similarity">
    <text evidence="1 8">Belongs to the mandelate racemase/muconate lactonizing enzyme family.</text>
</comment>
<feature type="binding site" evidence="6">
    <location>
        <position position="337"/>
    </location>
    <ligand>
        <name>substrate</name>
    </ligand>
</feature>
<dbReference type="EC" id="5.1.1.-" evidence="8"/>
<dbReference type="SUPFAM" id="SSF54826">
    <property type="entry name" value="Enolase N-terminal domain-like"/>
    <property type="match status" value="1"/>
</dbReference>
<dbReference type="InterPro" id="IPR029017">
    <property type="entry name" value="Enolase-like_N"/>
</dbReference>
<name>A0A5B8M8Q6_9MICO</name>
<dbReference type="CDD" id="cd03319">
    <property type="entry name" value="L-Ala-DL-Glu_epimerase"/>
    <property type="match status" value="1"/>
</dbReference>
<evidence type="ECO:0000256" key="2">
    <source>
        <dbReference type="ARBA" id="ARBA00022723"/>
    </source>
</evidence>
<feature type="binding site" evidence="6">
    <location>
        <position position="308"/>
    </location>
    <ligand>
        <name>substrate</name>
    </ligand>
</feature>
<keyword evidence="11" id="KW-1185">Reference proteome</keyword>
<dbReference type="InterPro" id="IPR036849">
    <property type="entry name" value="Enolase-like_C_sf"/>
</dbReference>
<feature type="binding site" evidence="6">
    <location>
        <position position="26"/>
    </location>
    <ligand>
        <name>substrate</name>
    </ligand>
</feature>
<proteinExistence type="inferred from homology"/>
<dbReference type="SFLD" id="SFLDF00009">
    <property type="entry name" value="o-succinylbenzoate_synthase"/>
    <property type="match status" value="1"/>
</dbReference>
<dbReference type="InterPro" id="IPR029065">
    <property type="entry name" value="Enolase_C-like"/>
</dbReference>
<gene>
    <name evidence="10" type="ORF">FPZ11_15515</name>
</gene>
<organism evidence="10 11">
    <name type="scientific">Humibacter ginsenosidimutans</name>
    <dbReference type="NCBI Taxonomy" id="2599293"/>
    <lineage>
        <taxon>Bacteria</taxon>
        <taxon>Bacillati</taxon>
        <taxon>Actinomycetota</taxon>
        <taxon>Actinomycetes</taxon>
        <taxon>Micrococcales</taxon>
        <taxon>Microbacteriaceae</taxon>
        <taxon>Humibacter</taxon>
    </lineage>
</organism>
<evidence type="ECO:0000256" key="6">
    <source>
        <dbReference type="PIRSR" id="PIRSR634603-2"/>
    </source>
</evidence>
<dbReference type="OrthoDB" id="9774531at2"/>
<dbReference type="InterPro" id="IPR013341">
    <property type="entry name" value="Mandelate_racemase_N_dom"/>
</dbReference>
<dbReference type="InterPro" id="IPR034603">
    <property type="entry name" value="Dipeptide_epimerase"/>
</dbReference>
<feature type="active site" description="Proton acceptor; specific for (S)-substrate epimerization" evidence="5">
    <location>
        <position position="278"/>
    </location>
</feature>
<dbReference type="PANTHER" id="PTHR48073">
    <property type="entry name" value="O-SUCCINYLBENZOATE SYNTHASE-RELATED"/>
    <property type="match status" value="1"/>
</dbReference>
<evidence type="ECO:0000256" key="7">
    <source>
        <dbReference type="PIRSR" id="PIRSR634603-3"/>
    </source>
</evidence>
<dbReference type="Pfam" id="PF02746">
    <property type="entry name" value="MR_MLE_N"/>
    <property type="match status" value="1"/>
</dbReference>
<evidence type="ECO:0000256" key="8">
    <source>
        <dbReference type="RuleBase" id="RU366006"/>
    </source>
</evidence>
<evidence type="ECO:0000259" key="9">
    <source>
        <dbReference type="SMART" id="SM00922"/>
    </source>
</evidence>
<evidence type="ECO:0000256" key="4">
    <source>
        <dbReference type="ARBA" id="ARBA00023235"/>
    </source>
</evidence>
<keyword evidence="2 7" id="KW-0479">Metal-binding</keyword>
<dbReference type="InterPro" id="IPR013342">
    <property type="entry name" value="Mandelate_racemase_C"/>
</dbReference>
<keyword evidence="3 7" id="KW-0460">Magnesium</keyword>
<evidence type="ECO:0000313" key="11">
    <source>
        <dbReference type="Proteomes" id="UP000320216"/>
    </source>
</evidence>
<dbReference type="GO" id="GO:0046872">
    <property type="term" value="F:metal ion binding"/>
    <property type="evidence" value="ECO:0007669"/>
    <property type="project" value="UniProtKB-KW"/>
</dbReference>
<accession>A0A5B8M8Q6</accession>
<feature type="domain" description="Mandelate racemase/muconate lactonizing enzyme C-terminal" evidence="9">
    <location>
        <begin position="150"/>
        <end position="250"/>
    </location>
</feature>
<dbReference type="KEGG" id="huw:FPZ11_15515"/>
<dbReference type="GO" id="GO:0016855">
    <property type="term" value="F:racemase and epimerase activity, acting on amino acids and derivatives"/>
    <property type="evidence" value="ECO:0007669"/>
    <property type="project" value="UniProtKB-UniRule"/>
</dbReference>
<dbReference type="EMBL" id="CP042305">
    <property type="protein sequence ID" value="QDZ15992.1"/>
    <property type="molecule type" value="Genomic_DNA"/>
</dbReference>
<dbReference type="SMART" id="SM00922">
    <property type="entry name" value="MR_MLE"/>
    <property type="match status" value="1"/>
</dbReference>
<feature type="binding site" evidence="7">
    <location>
        <position position="254"/>
    </location>
    <ligand>
        <name>Mg(2+)</name>
        <dbReference type="ChEBI" id="CHEBI:18420"/>
    </ligand>
</feature>
<reference evidence="10 11" key="1">
    <citation type="submission" date="2019-07" db="EMBL/GenBank/DDBJ databases">
        <title>Full genome sequence of Humibacter sp. WJ7-1.</title>
        <authorList>
            <person name="Im W.-T."/>
        </authorList>
    </citation>
    <scope>NUCLEOTIDE SEQUENCE [LARGE SCALE GENOMIC DNA]</scope>
    <source>
        <strain evidence="10 11">WJ7-1</strain>
    </source>
</reference>
<dbReference type="PANTHER" id="PTHR48073:SF2">
    <property type="entry name" value="O-SUCCINYLBENZOATE SYNTHASE"/>
    <property type="match status" value="1"/>
</dbReference>